<evidence type="ECO:0000256" key="4">
    <source>
        <dbReference type="ARBA" id="ARBA00022692"/>
    </source>
</evidence>
<comment type="similarity">
    <text evidence="2">Belongs to the chromate ion transporter (CHR) (TC 2.A.51) family.</text>
</comment>
<feature type="transmembrane region" description="Helical" evidence="7">
    <location>
        <begin position="90"/>
        <end position="118"/>
    </location>
</feature>
<dbReference type="AlphaFoldDB" id="A0A3A1UPA2"/>
<name>A0A3A1UPA2_9BACL</name>
<evidence type="ECO:0000256" key="1">
    <source>
        <dbReference type="ARBA" id="ARBA00004651"/>
    </source>
</evidence>
<feature type="transmembrane region" description="Helical" evidence="7">
    <location>
        <begin position="175"/>
        <end position="195"/>
    </location>
</feature>
<sequence length="219" mass="23459">MIVHIGGDLVGLPIDTIKELGRLFWTFLKVGPSSFGGGYAMMPVIERECVEKRQWLKEEEMAEILSLASTAPGGVGVNTAAFVGYRKAGIWGAVAAIAGMTLPTFVIVIMLSLAYLTWRDEPKVAAALKGVHAAVIALILMAAYRMAKAAIFDVATTCVTVAALLLLIMTDINPFYVILLGAAVGIIVVKGKQWFGIEVSTERKGAATSPQLLEPEYFI</sequence>
<evidence type="ECO:0000256" key="2">
    <source>
        <dbReference type="ARBA" id="ARBA00005262"/>
    </source>
</evidence>
<keyword evidence="4 7" id="KW-0812">Transmembrane</keyword>
<keyword evidence="5 7" id="KW-1133">Transmembrane helix</keyword>
<evidence type="ECO:0000313" key="8">
    <source>
        <dbReference type="EMBL" id="RIX50075.1"/>
    </source>
</evidence>
<protein>
    <submittedName>
        <fullName evidence="8">Chromate transporter</fullName>
    </submittedName>
</protein>
<dbReference type="OrthoDB" id="9027281at2"/>
<dbReference type="GO" id="GO:0015109">
    <property type="term" value="F:chromate transmembrane transporter activity"/>
    <property type="evidence" value="ECO:0007669"/>
    <property type="project" value="InterPro"/>
</dbReference>
<accession>A0A3A1UPA2</accession>
<keyword evidence="9" id="KW-1185">Reference proteome</keyword>
<evidence type="ECO:0000256" key="5">
    <source>
        <dbReference type="ARBA" id="ARBA00022989"/>
    </source>
</evidence>
<organism evidence="8 9">
    <name type="scientific">Paenibacillus nanensis</name>
    <dbReference type="NCBI Taxonomy" id="393251"/>
    <lineage>
        <taxon>Bacteria</taxon>
        <taxon>Bacillati</taxon>
        <taxon>Bacillota</taxon>
        <taxon>Bacilli</taxon>
        <taxon>Bacillales</taxon>
        <taxon>Paenibacillaceae</taxon>
        <taxon>Paenibacillus</taxon>
    </lineage>
</organism>
<proteinExistence type="inferred from homology"/>
<evidence type="ECO:0000256" key="7">
    <source>
        <dbReference type="SAM" id="Phobius"/>
    </source>
</evidence>
<keyword evidence="3" id="KW-1003">Cell membrane</keyword>
<dbReference type="InterPro" id="IPR052518">
    <property type="entry name" value="CHR_Transporter"/>
</dbReference>
<keyword evidence="6 7" id="KW-0472">Membrane</keyword>
<dbReference type="EMBL" id="QXQA01000016">
    <property type="protein sequence ID" value="RIX50075.1"/>
    <property type="molecule type" value="Genomic_DNA"/>
</dbReference>
<evidence type="ECO:0000256" key="3">
    <source>
        <dbReference type="ARBA" id="ARBA00022475"/>
    </source>
</evidence>
<feature type="transmembrane region" description="Helical" evidence="7">
    <location>
        <begin position="124"/>
        <end position="143"/>
    </location>
</feature>
<dbReference type="PANTHER" id="PTHR43663:SF1">
    <property type="entry name" value="CHROMATE TRANSPORTER"/>
    <property type="match status" value="1"/>
</dbReference>
<reference evidence="8 9" key="1">
    <citation type="submission" date="2018-09" db="EMBL/GenBank/DDBJ databases">
        <title>Paenibacillus aracenensis nov. sp. isolated from a cave in southern Spain.</title>
        <authorList>
            <person name="Jurado V."/>
            <person name="Gutierrez-Patricio S."/>
            <person name="Gonzalez-Pimentel J.L."/>
            <person name="Miller A.Z."/>
            <person name="Laiz L."/>
            <person name="Saiz-Jimenez C."/>
        </authorList>
    </citation>
    <scope>NUCLEOTIDE SEQUENCE [LARGE SCALE GENOMIC DNA]</scope>
    <source>
        <strain evidence="8 9">DSM 22867</strain>
    </source>
</reference>
<feature type="transmembrane region" description="Helical" evidence="7">
    <location>
        <begin position="150"/>
        <end position="169"/>
    </location>
</feature>
<dbReference type="Pfam" id="PF02417">
    <property type="entry name" value="Chromate_transp"/>
    <property type="match status" value="1"/>
</dbReference>
<gene>
    <name evidence="8" type="ORF">D3P08_21220</name>
</gene>
<dbReference type="Proteomes" id="UP000266482">
    <property type="component" value="Unassembled WGS sequence"/>
</dbReference>
<dbReference type="PANTHER" id="PTHR43663">
    <property type="entry name" value="CHROMATE TRANSPORT PROTEIN-RELATED"/>
    <property type="match status" value="1"/>
</dbReference>
<dbReference type="InterPro" id="IPR003370">
    <property type="entry name" value="Chromate_transpt"/>
</dbReference>
<comment type="caution">
    <text evidence="8">The sequence shown here is derived from an EMBL/GenBank/DDBJ whole genome shotgun (WGS) entry which is preliminary data.</text>
</comment>
<evidence type="ECO:0000313" key="9">
    <source>
        <dbReference type="Proteomes" id="UP000266482"/>
    </source>
</evidence>
<dbReference type="GO" id="GO:0005886">
    <property type="term" value="C:plasma membrane"/>
    <property type="evidence" value="ECO:0007669"/>
    <property type="project" value="UniProtKB-SubCell"/>
</dbReference>
<comment type="subcellular location">
    <subcellularLocation>
        <location evidence="1">Cell membrane</location>
        <topology evidence="1">Multi-pass membrane protein</topology>
    </subcellularLocation>
</comment>
<evidence type="ECO:0000256" key="6">
    <source>
        <dbReference type="ARBA" id="ARBA00023136"/>
    </source>
</evidence>